<feature type="domain" description="Glycosyl hydrolase family 13 catalytic" evidence="1">
    <location>
        <begin position="15"/>
        <end position="710"/>
    </location>
</feature>
<dbReference type="NCBIfam" id="TIGR02401">
    <property type="entry name" value="trehalose_TreY"/>
    <property type="match status" value="1"/>
</dbReference>
<evidence type="ECO:0000313" key="2">
    <source>
        <dbReference type="EMBL" id="PPK95939.1"/>
    </source>
</evidence>
<dbReference type="GO" id="GO:0005992">
    <property type="term" value="P:trehalose biosynthetic process"/>
    <property type="evidence" value="ECO:0007669"/>
    <property type="project" value="TreeGrafter"/>
</dbReference>
<organism evidence="2 3">
    <name type="scientific">Kineococcus xinjiangensis</name>
    <dbReference type="NCBI Taxonomy" id="512762"/>
    <lineage>
        <taxon>Bacteria</taxon>
        <taxon>Bacillati</taxon>
        <taxon>Actinomycetota</taxon>
        <taxon>Actinomycetes</taxon>
        <taxon>Kineosporiales</taxon>
        <taxon>Kineosporiaceae</taxon>
        <taxon>Kineococcus</taxon>
    </lineage>
</organism>
<evidence type="ECO:0000313" key="3">
    <source>
        <dbReference type="Proteomes" id="UP000239485"/>
    </source>
</evidence>
<keyword evidence="3" id="KW-1185">Reference proteome</keyword>
<dbReference type="GO" id="GO:0047470">
    <property type="term" value="F:(1,4)-alpha-D-glucan 1-alpha-D-glucosylmutase activity"/>
    <property type="evidence" value="ECO:0007669"/>
    <property type="project" value="TreeGrafter"/>
</dbReference>
<proteinExistence type="predicted"/>
<dbReference type="Gene3D" id="3.20.20.80">
    <property type="entry name" value="Glycosidases"/>
    <property type="match status" value="1"/>
</dbReference>
<gene>
    <name evidence="2" type="ORF">CLV92_10534</name>
</gene>
<dbReference type="InterPro" id="IPR012767">
    <property type="entry name" value="Trehalose_TreY"/>
</dbReference>
<name>A0A2S6INY9_9ACTN</name>
<accession>A0A2S6INY9</accession>
<dbReference type="Proteomes" id="UP000239485">
    <property type="component" value="Unassembled WGS sequence"/>
</dbReference>
<dbReference type="Gene3D" id="3.30.1590.10">
    <property type="entry name" value="Maltooligosyl trehalose synthase, domain 2"/>
    <property type="match status" value="1"/>
</dbReference>
<dbReference type="PANTHER" id="PTHR10357:SF216">
    <property type="entry name" value="MALTOOLIGOSYL TREHALOSE SYNTHASE-RELATED"/>
    <property type="match status" value="1"/>
</dbReference>
<dbReference type="Gene3D" id="1.10.150.200">
    <property type="entry name" value="Maltooligosyl trehalose synthase, domain 3"/>
    <property type="match status" value="1"/>
</dbReference>
<dbReference type="OrthoDB" id="9761577at2"/>
<comment type="caution">
    <text evidence="2">The sequence shown here is derived from an EMBL/GenBank/DDBJ whole genome shotgun (WGS) entry which is preliminary data.</text>
</comment>
<dbReference type="SMART" id="SM00642">
    <property type="entry name" value="Aamy"/>
    <property type="match status" value="1"/>
</dbReference>
<dbReference type="CDD" id="cd11336">
    <property type="entry name" value="AmyAc_MTSase"/>
    <property type="match status" value="1"/>
</dbReference>
<protein>
    <submittedName>
        <fullName evidence="2">(1-&gt;4)-alpha-D-glucan 1-alpha-D-glucosylmutase</fullName>
    </submittedName>
</protein>
<reference evidence="2 3" key="1">
    <citation type="submission" date="2018-02" db="EMBL/GenBank/DDBJ databases">
        <title>Genomic Encyclopedia of Archaeal and Bacterial Type Strains, Phase II (KMG-II): from individual species to whole genera.</title>
        <authorList>
            <person name="Goeker M."/>
        </authorList>
    </citation>
    <scope>NUCLEOTIDE SEQUENCE [LARGE SCALE GENOMIC DNA]</scope>
    <source>
        <strain evidence="2 3">DSM 22857</strain>
    </source>
</reference>
<dbReference type="Gene3D" id="1.10.10.470">
    <property type="entry name" value="Maltooligosyl trehalose synthase, domain 4"/>
    <property type="match status" value="1"/>
</dbReference>
<dbReference type="RefSeq" id="WP_104432336.1">
    <property type="nucleotide sequence ID" value="NZ_PTJD01000005.1"/>
</dbReference>
<dbReference type="EMBL" id="PTJD01000005">
    <property type="protein sequence ID" value="PPK95939.1"/>
    <property type="molecule type" value="Genomic_DNA"/>
</dbReference>
<dbReference type="SUPFAM" id="SSF51445">
    <property type="entry name" value="(Trans)glycosidases"/>
    <property type="match status" value="1"/>
</dbReference>
<dbReference type="Pfam" id="PF00128">
    <property type="entry name" value="Alpha-amylase"/>
    <property type="match status" value="1"/>
</dbReference>
<dbReference type="InterPro" id="IPR013797">
    <property type="entry name" value="Maltooligo_trehalose_synth_4"/>
</dbReference>
<sequence>MTAEPGAQRRERVVPTGTYRFQIQGAFTFDDAAAQVAYVDSLGVSHAYLSPVLAATKGSTHGYDVVDHSRLNPEAGGREGFDRLTDALAERGLAAVADVVPNHMAVPTPASANRQLWSVMREGPASPFAKWFDVDWSVPDRALLVPVLGQRIGQVLAAGEISLDSSGAEPVLRYYEHVFPVRPGTEHLPLPKLVDRQWYRLAHWRVADEELNYRRFFDVDTLAAIRVEDEEVFAASHELLLDLLHNGRLDGLRIDHPDGLADPAGYLRRLRAATDRGDGGAWVVVEKILEGDEALVSDWACDGTTGYDALHVVGGLFLDPAGAAPLLAHYTTLTGDTADFHEVVDRAKREVVEHGLYAEVHRLVDLLVEICHADVDLRDHTRRGLHESVVELLVAMDRYRAYVVPGEPAPEESVRVVTAATERARHHLPAERHDTLQVVADLALGRGATDSVGDGVGSAAKQAEFVIRFQQTCGPVMAKGVEDTAFYRWFRLSSLNEVGGDPARFGVAPEEFHAYSSRMARDWPATMTTLSTHDTKRSEDVRAQLSGLSERHEEWHQALTSWREAAGAHREAELDARTEVLIWQSIVGTWGTQGPISSDRLVAYLEKATREAKDHTTWTSPDEAYETAVRRFVEGVLGDETLMAGVGEFVAALATSTRTAVLGQKLLQLVMPGVPDVYQGSELVDLSLVDPDNRRPVDYAERRRRLEALDGGGKPSDLDDEKLLVTSRVLRLRREHREWFLGPDATYAPVPTTTGHAVALARGDAAGARVIAVATRLPVALERNGGWGEHTLTLPEGRWRCALSGVTATDSSVRLADLLQRLPVALLVRED</sequence>
<dbReference type="InterPro" id="IPR006047">
    <property type="entry name" value="GH13_cat_dom"/>
</dbReference>
<evidence type="ECO:0000259" key="1">
    <source>
        <dbReference type="SMART" id="SM00642"/>
    </source>
</evidence>
<dbReference type="InterPro" id="IPR017853">
    <property type="entry name" value="GH"/>
</dbReference>
<dbReference type="PANTHER" id="PTHR10357">
    <property type="entry name" value="ALPHA-AMYLASE FAMILY MEMBER"/>
    <property type="match status" value="1"/>
</dbReference>
<dbReference type="AlphaFoldDB" id="A0A2S6INY9"/>
<dbReference type="GO" id="GO:0030980">
    <property type="term" value="P:alpha-glucan catabolic process"/>
    <property type="evidence" value="ECO:0007669"/>
    <property type="project" value="TreeGrafter"/>
</dbReference>